<dbReference type="Proteomes" id="UP000018144">
    <property type="component" value="Unassembled WGS sequence"/>
</dbReference>
<evidence type="ECO:0000313" key="3">
    <source>
        <dbReference type="Proteomes" id="UP000018144"/>
    </source>
</evidence>
<feature type="region of interest" description="Disordered" evidence="1">
    <location>
        <begin position="68"/>
        <end position="92"/>
    </location>
</feature>
<evidence type="ECO:0000256" key="1">
    <source>
        <dbReference type="SAM" id="MobiDB-lite"/>
    </source>
</evidence>
<organism evidence="2 3">
    <name type="scientific">Pyronema omphalodes (strain CBS 100304)</name>
    <name type="common">Pyronema confluens</name>
    <dbReference type="NCBI Taxonomy" id="1076935"/>
    <lineage>
        <taxon>Eukaryota</taxon>
        <taxon>Fungi</taxon>
        <taxon>Dikarya</taxon>
        <taxon>Ascomycota</taxon>
        <taxon>Pezizomycotina</taxon>
        <taxon>Pezizomycetes</taxon>
        <taxon>Pezizales</taxon>
        <taxon>Pyronemataceae</taxon>
        <taxon>Pyronema</taxon>
    </lineage>
</organism>
<gene>
    <name evidence="2" type="ORF">PCON_08365</name>
</gene>
<accession>U4LDQ6</accession>
<dbReference type="AlphaFoldDB" id="U4LDQ6"/>
<dbReference type="EMBL" id="HF935431">
    <property type="protein sequence ID" value="CCX30239.1"/>
    <property type="molecule type" value="Genomic_DNA"/>
</dbReference>
<name>U4LDQ6_PYROM</name>
<proteinExistence type="predicted"/>
<sequence>MPETSGRCPVPNCTYVANPSSKSDPQKRLYTHLCQQRKAGCQAHLEFNYTHYRPRVLRTVIANWTPDEKAAHQRARNRERARRFRERKKGKSEDKILDDANMVLDDMRDESEGMAEENVVVRILEQFIKTGMDRKRVIEALLEQLKKEEMEKDWSDV</sequence>
<evidence type="ECO:0008006" key="4">
    <source>
        <dbReference type="Google" id="ProtNLM"/>
    </source>
</evidence>
<evidence type="ECO:0000313" key="2">
    <source>
        <dbReference type="EMBL" id="CCX30239.1"/>
    </source>
</evidence>
<reference evidence="2 3" key="1">
    <citation type="journal article" date="2013" name="PLoS Genet.">
        <title>The genome and development-dependent transcriptomes of Pyronema confluens: a window into fungal evolution.</title>
        <authorList>
            <person name="Traeger S."/>
            <person name="Altegoer F."/>
            <person name="Freitag M."/>
            <person name="Gabaldon T."/>
            <person name="Kempken F."/>
            <person name="Kumar A."/>
            <person name="Marcet-Houben M."/>
            <person name="Poggeler S."/>
            <person name="Stajich J.E."/>
            <person name="Nowrousian M."/>
        </authorList>
    </citation>
    <scope>NUCLEOTIDE SEQUENCE [LARGE SCALE GENOMIC DNA]</scope>
    <source>
        <strain evidence="3">CBS 100304</strain>
        <tissue evidence="2">Vegetative mycelium</tissue>
    </source>
</reference>
<keyword evidence="3" id="KW-1185">Reference proteome</keyword>
<feature type="compositionally biased region" description="Basic residues" evidence="1">
    <location>
        <begin position="72"/>
        <end position="90"/>
    </location>
</feature>
<protein>
    <recommendedName>
        <fullName evidence="4">BZIP domain-containing protein</fullName>
    </recommendedName>
</protein>